<dbReference type="PANTHER" id="PTHR32099">
    <property type="entry name" value="CYSTEINE-RICH REPEAT SECRETORY PROTEIN"/>
    <property type="match status" value="1"/>
</dbReference>
<reference evidence="4" key="1">
    <citation type="journal article" date="2023" name="bioRxiv">
        <title>Improved chromosome-level genome assembly for marigold (Tagetes erecta).</title>
        <authorList>
            <person name="Jiang F."/>
            <person name="Yuan L."/>
            <person name="Wang S."/>
            <person name="Wang H."/>
            <person name="Xu D."/>
            <person name="Wang A."/>
            <person name="Fan W."/>
        </authorList>
    </citation>
    <scope>NUCLEOTIDE SEQUENCE</scope>
    <source>
        <strain evidence="4">WSJ</strain>
        <tissue evidence="4">Leaf</tissue>
    </source>
</reference>
<evidence type="ECO:0000313" key="4">
    <source>
        <dbReference type="EMBL" id="KAK1435685.1"/>
    </source>
</evidence>
<keyword evidence="1" id="KW-0732">Signal</keyword>
<keyword evidence="5" id="KW-1185">Reference proteome</keyword>
<comment type="caution">
    <text evidence="4">The sequence shown here is derived from an EMBL/GenBank/DDBJ whole genome shotgun (WGS) entry which is preliminary data.</text>
</comment>
<proteinExistence type="predicted"/>
<protein>
    <recommendedName>
        <fullName evidence="3">Gnk2-homologous domain-containing protein</fullName>
    </recommendedName>
</protein>
<dbReference type="PANTHER" id="PTHR32099:SF99">
    <property type="entry name" value="GNK2-LIKE DOMAIN-CONTAINING PROTEIN"/>
    <property type="match status" value="1"/>
</dbReference>
<dbReference type="CDD" id="cd23509">
    <property type="entry name" value="Gnk2-like"/>
    <property type="match status" value="1"/>
</dbReference>
<dbReference type="AlphaFoldDB" id="A0AAD8LDI5"/>
<accession>A0AAD8LDI5</accession>
<evidence type="ECO:0000313" key="5">
    <source>
        <dbReference type="Proteomes" id="UP001229421"/>
    </source>
</evidence>
<dbReference type="Proteomes" id="UP001229421">
    <property type="component" value="Unassembled WGS sequence"/>
</dbReference>
<dbReference type="Gene3D" id="3.30.430.20">
    <property type="entry name" value="Gnk2 domain, C-X8-C-X2-C motif"/>
    <property type="match status" value="2"/>
</dbReference>
<dbReference type="Pfam" id="PF01657">
    <property type="entry name" value="Stress-antifung"/>
    <property type="match status" value="2"/>
</dbReference>
<feature type="domain" description="Gnk2-homologous" evidence="3">
    <location>
        <begin position="30"/>
        <end position="140"/>
    </location>
</feature>
<organism evidence="4 5">
    <name type="scientific">Tagetes erecta</name>
    <name type="common">African marigold</name>
    <dbReference type="NCBI Taxonomy" id="13708"/>
    <lineage>
        <taxon>Eukaryota</taxon>
        <taxon>Viridiplantae</taxon>
        <taxon>Streptophyta</taxon>
        <taxon>Embryophyta</taxon>
        <taxon>Tracheophyta</taxon>
        <taxon>Spermatophyta</taxon>
        <taxon>Magnoliopsida</taxon>
        <taxon>eudicotyledons</taxon>
        <taxon>Gunneridae</taxon>
        <taxon>Pentapetalae</taxon>
        <taxon>asterids</taxon>
        <taxon>campanulids</taxon>
        <taxon>Asterales</taxon>
        <taxon>Asteraceae</taxon>
        <taxon>Asteroideae</taxon>
        <taxon>Heliantheae alliance</taxon>
        <taxon>Tageteae</taxon>
        <taxon>Tagetes</taxon>
    </lineage>
</organism>
<evidence type="ECO:0000256" key="1">
    <source>
        <dbReference type="ARBA" id="ARBA00022729"/>
    </source>
</evidence>
<dbReference type="InterPro" id="IPR002902">
    <property type="entry name" value="GNK2"/>
</dbReference>
<evidence type="ECO:0000259" key="3">
    <source>
        <dbReference type="PROSITE" id="PS51473"/>
    </source>
</evidence>
<name>A0AAD8LDI5_TARER</name>
<dbReference type="InterPro" id="IPR038408">
    <property type="entry name" value="GNK2_sf"/>
</dbReference>
<dbReference type="EMBL" id="JAUHHV010000001">
    <property type="protein sequence ID" value="KAK1435685.1"/>
    <property type="molecule type" value="Genomic_DNA"/>
</dbReference>
<sequence>METKSIISFMFLVEAMINSSNFTTAQKPTPDQTHSQCGTNGNFKSDKLIAERDNAFKTLIKNVDSPDYYLGYQSGIIKGNDFVVHTDALCPPNIKKEACAECVKNTIPNLKKNCPKQKEGVAWTVLIKVVCIVRYADSTLIQGNLMNSTWAFFSSPYQTTTSVGELEKGVNGLANKLKGPVAGGDGVKKYGFGSLNYGAGSKTTLYGSMQCNPNNHEDNCKICLSVASKEIHNNCTKKRARTGLAISPNCYFWYAHFNFTQ</sequence>
<gene>
    <name evidence="4" type="ORF">QVD17_01451</name>
</gene>
<keyword evidence="2" id="KW-0677">Repeat</keyword>
<feature type="domain" description="Gnk2-homologous" evidence="3">
    <location>
        <begin position="148"/>
        <end position="259"/>
    </location>
</feature>
<dbReference type="PROSITE" id="PS51473">
    <property type="entry name" value="GNK2"/>
    <property type="match status" value="2"/>
</dbReference>
<evidence type="ECO:0000256" key="2">
    <source>
        <dbReference type="ARBA" id="ARBA00022737"/>
    </source>
</evidence>